<name>A0A9P3GAT4_9APHY</name>
<comment type="caution">
    <text evidence="2">The sequence shown here is derived from an EMBL/GenBank/DDBJ whole genome shotgun (WGS) entry which is preliminary data.</text>
</comment>
<sequence length="94" mass="10237">MRSHTKPLAGRLAKPVRGTADAEARRSEARATLVVHSSSARAAETSAVYASSASEATLDFRKASWTLPDPERRLCRHGSSYRSVLLLTWARVNG</sequence>
<dbReference type="AlphaFoldDB" id="A0A9P3GAT4"/>
<dbReference type="Proteomes" id="UP000703269">
    <property type="component" value="Unassembled WGS sequence"/>
</dbReference>
<evidence type="ECO:0000313" key="2">
    <source>
        <dbReference type="EMBL" id="GJE91461.1"/>
    </source>
</evidence>
<reference evidence="2 3" key="1">
    <citation type="submission" date="2021-08" db="EMBL/GenBank/DDBJ databases">
        <title>Draft Genome Sequence of Phanerochaete sordida strain YK-624.</title>
        <authorList>
            <person name="Mori T."/>
            <person name="Dohra H."/>
            <person name="Suzuki T."/>
            <person name="Kawagishi H."/>
            <person name="Hirai H."/>
        </authorList>
    </citation>
    <scope>NUCLEOTIDE SEQUENCE [LARGE SCALE GENOMIC DNA]</scope>
    <source>
        <strain evidence="2 3">YK-624</strain>
    </source>
</reference>
<protein>
    <submittedName>
        <fullName evidence="2">Uncharacterized protein</fullName>
    </submittedName>
</protein>
<feature type="region of interest" description="Disordered" evidence="1">
    <location>
        <begin position="1"/>
        <end position="25"/>
    </location>
</feature>
<evidence type="ECO:0000313" key="3">
    <source>
        <dbReference type="Proteomes" id="UP000703269"/>
    </source>
</evidence>
<keyword evidence="3" id="KW-1185">Reference proteome</keyword>
<evidence type="ECO:0000256" key="1">
    <source>
        <dbReference type="SAM" id="MobiDB-lite"/>
    </source>
</evidence>
<accession>A0A9P3GAT4</accession>
<dbReference type="EMBL" id="BPQB01000021">
    <property type="protein sequence ID" value="GJE91461.1"/>
    <property type="molecule type" value="Genomic_DNA"/>
</dbReference>
<organism evidence="2 3">
    <name type="scientific">Phanerochaete sordida</name>
    <dbReference type="NCBI Taxonomy" id="48140"/>
    <lineage>
        <taxon>Eukaryota</taxon>
        <taxon>Fungi</taxon>
        <taxon>Dikarya</taxon>
        <taxon>Basidiomycota</taxon>
        <taxon>Agaricomycotina</taxon>
        <taxon>Agaricomycetes</taxon>
        <taxon>Polyporales</taxon>
        <taxon>Phanerochaetaceae</taxon>
        <taxon>Phanerochaete</taxon>
    </lineage>
</organism>
<proteinExistence type="predicted"/>
<gene>
    <name evidence="2" type="ORF">PsYK624_076110</name>
</gene>